<reference evidence="2 3" key="1">
    <citation type="submission" date="2019-05" db="EMBL/GenBank/DDBJ databases">
        <title>Another draft genome of Portunus trituberculatus and its Hox gene families provides insights of decapod evolution.</title>
        <authorList>
            <person name="Jeong J.-H."/>
            <person name="Song I."/>
            <person name="Kim S."/>
            <person name="Choi T."/>
            <person name="Kim D."/>
            <person name="Ryu S."/>
            <person name="Kim W."/>
        </authorList>
    </citation>
    <scope>NUCLEOTIDE SEQUENCE [LARGE SCALE GENOMIC DNA]</scope>
    <source>
        <tissue evidence="2">Muscle</tissue>
    </source>
</reference>
<keyword evidence="3" id="KW-1185">Reference proteome</keyword>
<evidence type="ECO:0000313" key="2">
    <source>
        <dbReference type="EMBL" id="MPC80032.1"/>
    </source>
</evidence>
<dbReference type="Proteomes" id="UP000324222">
    <property type="component" value="Unassembled WGS sequence"/>
</dbReference>
<keyword evidence="1" id="KW-0812">Transmembrane</keyword>
<dbReference type="EMBL" id="VSRR010052798">
    <property type="protein sequence ID" value="MPC80032.1"/>
    <property type="molecule type" value="Genomic_DNA"/>
</dbReference>
<dbReference type="AlphaFoldDB" id="A0A5B7I8F0"/>
<comment type="caution">
    <text evidence="2">The sequence shown here is derived from an EMBL/GenBank/DDBJ whole genome shotgun (WGS) entry which is preliminary data.</text>
</comment>
<keyword evidence="1" id="KW-1133">Transmembrane helix</keyword>
<sequence>MVMTGERCAGRLSSMVVVVVVVWCIVSGRRDTVRVTSSCSRTSPIYANAVRVSRRRVGVACLAAAIRPSRRCC</sequence>
<accession>A0A5B7I8F0</accession>
<gene>
    <name evidence="2" type="ORF">E2C01_074595</name>
</gene>
<evidence type="ECO:0000313" key="3">
    <source>
        <dbReference type="Proteomes" id="UP000324222"/>
    </source>
</evidence>
<evidence type="ECO:0000256" key="1">
    <source>
        <dbReference type="SAM" id="Phobius"/>
    </source>
</evidence>
<proteinExistence type="predicted"/>
<name>A0A5B7I8F0_PORTR</name>
<protein>
    <submittedName>
        <fullName evidence="2">Uncharacterized protein</fullName>
    </submittedName>
</protein>
<feature type="transmembrane region" description="Helical" evidence="1">
    <location>
        <begin position="12"/>
        <end position="28"/>
    </location>
</feature>
<keyword evidence="1" id="KW-0472">Membrane</keyword>
<organism evidence="2 3">
    <name type="scientific">Portunus trituberculatus</name>
    <name type="common">Swimming crab</name>
    <name type="synonym">Neptunus trituberculatus</name>
    <dbReference type="NCBI Taxonomy" id="210409"/>
    <lineage>
        <taxon>Eukaryota</taxon>
        <taxon>Metazoa</taxon>
        <taxon>Ecdysozoa</taxon>
        <taxon>Arthropoda</taxon>
        <taxon>Crustacea</taxon>
        <taxon>Multicrustacea</taxon>
        <taxon>Malacostraca</taxon>
        <taxon>Eumalacostraca</taxon>
        <taxon>Eucarida</taxon>
        <taxon>Decapoda</taxon>
        <taxon>Pleocyemata</taxon>
        <taxon>Brachyura</taxon>
        <taxon>Eubrachyura</taxon>
        <taxon>Portunoidea</taxon>
        <taxon>Portunidae</taxon>
        <taxon>Portuninae</taxon>
        <taxon>Portunus</taxon>
    </lineage>
</organism>